<evidence type="ECO:0000313" key="1">
    <source>
        <dbReference type="EMBL" id="KAJ0967273.1"/>
    </source>
</evidence>
<name>A0A9D5C6S6_9LILI</name>
<accession>A0A9D5C6S6</accession>
<keyword evidence="2" id="KW-1185">Reference proteome</keyword>
<reference evidence="1" key="1">
    <citation type="submission" date="2021-03" db="EMBL/GenBank/DDBJ databases">
        <authorList>
            <person name="Li Z."/>
            <person name="Yang C."/>
        </authorList>
    </citation>
    <scope>NUCLEOTIDE SEQUENCE</scope>
    <source>
        <strain evidence="1">Dzin_1.0</strain>
        <tissue evidence="1">Leaf</tissue>
    </source>
</reference>
<comment type="caution">
    <text evidence="1">The sequence shown here is derived from an EMBL/GenBank/DDBJ whole genome shotgun (WGS) entry which is preliminary data.</text>
</comment>
<evidence type="ECO:0000313" key="2">
    <source>
        <dbReference type="Proteomes" id="UP001085076"/>
    </source>
</evidence>
<organism evidence="1 2">
    <name type="scientific">Dioscorea zingiberensis</name>
    <dbReference type="NCBI Taxonomy" id="325984"/>
    <lineage>
        <taxon>Eukaryota</taxon>
        <taxon>Viridiplantae</taxon>
        <taxon>Streptophyta</taxon>
        <taxon>Embryophyta</taxon>
        <taxon>Tracheophyta</taxon>
        <taxon>Spermatophyta</taxon>
        <taxon>Magnoliopsida</taxon>
        <taxon>Liliopsida</taxon>
        <taxon>Dioscoreales</taxon>
        <taxon>Dioscoreaceae</taxon>
        <taxon>Dioscorea</taxon>
    </lineage>
</organism>
<dbReference type="EMBL" id="JAGGNH010000007">
    <property type="protein sequence ID" value="KAJ0967273.1"/>
    <property type="molecule type" value="Genomic_DNA"/>
</dbReference>
<dbReference type="AlphaFoldDB" id="A0A9D5C6S6"/>
<sequence length="66" mass="7119">MELIVVLSVVEYGCGVGMLGLEKGMFSPPAHAHAALHITLLSNTPSPPSSLPTFPNYINQVRERET</sequence>
<protein>
    <submittedName>
        <fullName evidence="1">Uncharacterized protein</fullName>
    </submittedName>
</protein>
<dbReference type="Proteomes" id="UP001085076">
    <property type="component" value="Miscellaneous, Linkage group lg07"/>
</dbReference>
<gene>
    <name evidence="1" type="ORF">J5N97_024190</name>
</gene>
<reference evidence="1" key="2">
    <citation type="journal article" date="2022" name="Hortic Res">
        <title>The genome of Dioscorea zingiberensis sheds light on the biosynthesis, origin and evolution of the medicinally important diosgenin saponins.</title>
        <authorList>
            <person name="Li Y."/>
            <person name="Tan C."/>
            <person name="Li Z."/>
            <person name="Guo J."/>
            <person name="Li S."/>
            <person name="Chen X."/>
            <person name="Wang C."/>
            <person name="Dai X."/>
            <person name="Yang H."/>
            <person name="Song W."/>
            <person name="Hou L."/>
            <person name="Xu J."/>
            <person name="Tong Z."/>
            <person name="Xu A."/>
            <person name="Yuan X."/>
            <person name="Wang W."/>
            <person name="Yang Q."/>
            <person name="Chen L."/>
            <person name="Sun Z."/>
            <person name="Wang K."/>
            <person name="Pan B."/>
            <person name="Chen J."/>
            <person name="Bao Y."/>
            <person name="Liu F."/>
            <person name="Qi X."/>
            <person name="Gang D.R."/>
            <person name="Wen J."/>
            <person name="Li J."/>
        </authorList>
    </citation>
    <scope>NUCLEOTIDE SEQUENCE</scope>
    <source>
        <strain evidence="1">Dzin_1.0</strain>
    </source>
</reference>
<proteinExistence type="predicted"/>